<dbReference type="GO" id="GO:0003723">
    <property type="term" value="F:RNA binding"/>
    <property type="evidence" value="ECO:0007669"/>
    <property type="project" value="InterPro"/>
</dbReference>
<keyword evidence="7" id="KW-1185">Reference proteome</keyword>
<evidence type="ECO:0000313" key="7">
    <source>
        <dbReference type="Proteomes" id="UP001140949"/>
    </source>
</evidence>
<comment type="catalytic activity">
    <reaction evidence="4">
        <text>uridine(38/39/40) in tRNA = pseudouridine(38/39/40) in tRNA</text>
        <dbReference type="Rhea" id="RHEA:22376"/>
        <dbReference type="Rhea" id="RHEA-COMP:10085"/>
        <dbReference type="Rhea" id="RHEA-COMP:10087"/>
        <dbReference type="ChEBI" id="CHEBI:65314"/>
        <dbReference type="ChEBI" id="CHEBI:65315"/>
        <dbReference type="EC" id="5.4.99.12"/>
    </reaction>
</comment>
<dbReference type="InterPro" id="IPR001406">
    <property type="entry name" value="PsdUridine_synth_TruA"/>
</dbReference>
<dbReference type="InterPro" id="IPR020097">
    <property type="entry name" value="PsdUridine_synth_TruA_a/b_dom"/>
</dbReference>
<keyword evidence="3 4" id="KW-0413">Isomerase</keyword>
<evidence type="ECO:0000313" key="6">
    <source>
        <dbReference type="EMBL" id="KAJ6834133.1"/>
    </source>
</evidence>
<dbReference type="GO" id="GO:0031119">
    <property type="term" value="P:tRNA pseudouridine synthesis"/>
    <property type="evidence" value="ECO:0007669"/>
    <property type="project" value="TreeGrafter"/>
</dbReference>
<dbReference type="PANTHER" id="PTHR11142">
    <property type="entry name" value="PSEUDOURIDYLATE SYNTHASE"/>
    <property type="match status" value="1"/>
</dbReference>
<comment type="caution">
    <text evidence="6">The sequence shown here is derived from an EMBL/GenBank/DDBJ whole genome shotgun (WGS) entry which is preliminary data.</text>
</comment>
<dbReference type="EMBL" id="JANAVB010014600">
    <property type="protein sequence ID" value="KAJ6834133.1"/>
    <property type="molecule type" value="Genomic_DNA"/>
</dbReference>
<dbReference type="InterPro" id="IPR020103">
    <property type="entry name" value="PsdUridine_synth_cat_dom_sf"/>
</dbReference>
<dbReference type="FunFam" id="3.30.70.660:FF:000019">
    <property type="entry name" value="tRNA pseudouridine synthase"/>
    <property type="match status" value="1"/>
</dbReference>
<dbReference type="Proteomes" id="UP001140949">
    <property type="component" value="Unassembled WGS sequence"/>
</dbReference>
<comment type="similarity">
    <text evidence="1 4">Belongs to the tRNA pseudouridine synthase TruA family.</text>
</comment>
<organism evidence="6 7">
    <name type="scientific">Iris pallida</name>
    <name type="common">Sweet iris</name>
    <dbReference type="NCBI Taxonomy" id="29817"/>
    <lineage>
        <taxon>Eukaryota</taxon>
        <taxon>Viridiplantae</taxon>
        <taxon>Streptophyta</taxon>
        <taxon>Embryophyta</taxon>
        <taxon>Tracheophyta</taxon>
        <taxon>Spermatophyta</taxon>
        <taxon>Magnoliopsida</taxon>
        <taxon>Liliopsida</taxon>
        <taxon>Asparagales</taxon>
        <taxon>Iridaceae</taxon>
        <taxon>Iridoideae</taxon>
        <taxon>Irideae</taxon>
        <taxon>Iris</taxon>
    </lineage>
</organism>
<evidence type="ECO:0000259" key="5">
    <source>
        <dbReference type="Pfam" id="PF01416"/>
    </source>
</evidence>
<name>A0AAX6GZY6_IRIPA</name>
<evidence type="ECO:0000256" key="3">
    <source>
        <dbReference type="ARBA" id="ARBA00023235"/>
    </source>
</evidence>
<evidence type="ECO:0000256" key="2">
    <source>
        <dbReference type="ARBA" id="ARBA00022694"/>
    </source>
</evidence>
<dbReference type="Gene3D" id="3.30.70.580">
    <property type="entry name" value="Pseudouridine synthase I, catalytic domain, N-terminal subdomain"/>
    <property type="match status" value="1"/>
</dbReference>
<dbReference type="Pfam" id="PF01416">
    <property type="entry name" value="PseudoU_synth_1"/>
    <property type="match status" value="1"/>
</dbReference>
<dbReference type="Gene3D" id="3.30.70.660">
    <property type="entry name" value="Pseudouridine synthase I, catalytic domain, C-terminal subdomain"/>
    <property type="match status" value="1"/>
</dbReference>
<reference evidence="6" key="1">
    <citation type="journal article" date="2023" name="GigaByte">
        <title>Genome assembly of the bearded iris, Iris pallida Lam.</title>
        <authorList>
            <person name="Bruccoleri R.E."/>
            <person name="Oakeley E.J."/>
            <person name="Faust A.M.E."/>
            <person name="Altorfer M."/>
            <person name="Dessus-Babus S."/>
            <person name="Burckhardt D."/>
            <person name="Oertli M."/>
            <person name="Naumann U."/>
            <person name="Petersen F."/>
            <person name="Wong J."/>
        </authorList>
    </citation>
    <scope>NUCLEOTIDE SEQUENCE</scope>
    <source>
        <strain evidence="6">GSM-AAB239-AS_SAM_17_03QT</strain>
    </source>
</reference>
<dbReference type="SUPFAM" id="SSF55120">
    <property type="entry name" value="Pseudouridine synthase"/>
    <property type="match status" value="1"/>
</dbReference>
<dbReference type="PANTHER" id="PTHR11142:SF10">
    <property type="entry name" value="TRNA PSEUDOURIDINE SYNTHASE"/>
    <property type="match status" value="1"/>
</dbReference>
<dbReference type="EC" id="5.4.99.12" evidence="4"/>
<reference evidence="6" key="2">
    <citation type="submission" date="2023-04" db="EMBL/GenBank/DDBJ databases">
        <authorList>
            <person name="Bruccoleri R.E."/>
            <person name="Oakeley E.J."/>
            <person name="Faust A.-M."/>
            <person name="Dessus-Babus S."/>
            <person name="Altorfer M."/>
            <person name="Burckhardt D."/>
            <person name="Oertli M."/>
            <person name="Naumann U."/>
            <person name="Petersen F."/>
            <person name="Wong J."/>
        </authorList>
    </citation>
    <scope>NUCLEOTIDE SEQUENCE</scope>
    <source>
        <strain evidence="6">GSM-AAB239-AS_SAM_17_03QT</strain>
        <tissue evidence="6">Leaf</tissue>
    </source>
</reference>
<dbReference type="AlphaFoldDB" id="A0AAX6GZY6"/>
<dbReference type="InterPro" id="IPR020095">
    <property type="entry name" value="PsdUridine_synth_TruA_C"/>
</dbReference>
<keyword evidence="2 4" id="KW-0819">tRNA processing</keyword>
<feature type="domain" description="Pseudouridine synthase I TruA alpha/beta" evidence="5">
    <location>
        <begin position="382"/>
        <end position="446"/>
    </location>
</feature>
<protein>
    <recommendedName>
        <fullName evidence="4">tRNA pseudouridine synthase</fullName>
        <ecNumber evidence="4">5.4.99.12</ecNumber>
    </recommendedName>
</protein>
<sequence length="457" mass="51684">MEMREYFLKGDLPFGKIRRRRWWRMATTTAGGMEEEELKRINYVHYKHTDSCSSSRWNSRESFEYMYGRPWETVSRFYSGLVRSGGRGGCTSLSDALFPSALLKHKPPNIIENMHELEDPKLRVLPREGRAGRWERMTFKIILSYHGGSFDGWQKQPGLNTVQGLVEKALGRFVDDRKAQQLRDNNLPVEGCALVAGRTDKGVTALQQVCSFYTWRKDVTSVDIKDAINDAATGILTALFVAEVPRVFHPNFAAKWRRYFYIFPLDDGDQGKISAGQRDYSVTYDDNDNMMEIQTKHDEDESLLAGNNGGKDLDTGTKPRNFSIRKVNKLLCQLEGKYLSYRMFARDTKASRSTGPATECFMFHARAVETNLPGANQVHSLRVMCVELVANRFLRKMVRVLVATAIREAAAGAEDDALLKLMDATCRRATAPPAPPEGLCLVDVGYGEFDPDNCLIV</sequence>
<evidence type="ECO:0000256" key="4">
    <source>
        <dbReference type="RuleBase" id="RU003792"/>
    </source>
</evidence>
<proteinExistence type="inferred from homology"/>
<dbReference type="GO" id="GO:0160147">
    <property type="term" value="F:tRNA pseudouridine(38-40) synthase activity"/>
    <property type="evidence" value="ECO:0007669"/>
    <property type="project" value="UniProtKB-EC"/>
</dbReference>
<accession>A0AAX6GZY6</accession>
<dbReference type="InterPro" id="IPR020094">
    <property type="entry name" value="TruA/RsuA/RluB/E/F_N"/>
</dbReference>
<evidence type="ECO:0000256" key="1">
    <source>
        <dbReference type="ARBA" id="ARBA00009375"/>
    </source>
</evidence>
<gene>
    <name evidence="6" type="ORF">M6B38_335820</name>
</gene>